<evidence type="ECO:0000256" key="7">
    <source>
        <dbReference type="ARBA" id="ARBA00022583"/>
    </source>
</evidence>
<keyword evidence="6" id="KW-0963">Cytoplasm</keyword>
<dbReference type="Pfam" id="PF00018">
    <property type="entry name" value="SH3_1"/>
    <property type="match status" value="1"/>
</dbReference>
<sequence>MANWGIDLWDRHDAVAAHTQKGIDFLDRLAQFFKERCQVELKYARDLKNLVKSFQTKKKEEEDSQFSCLRAFTRLSGEVNDLAGQHERLAEELQAHIVQKVQLQSKELREERKRYLDEASRIQKTLESYIQQLEKYKRLYEKAYREAQKAQDLFLKADENQELSRKAVEEHKMVARKKAEEFELAKQDYASKLQETNTFQRTFYEQMIPSVFQRMQELDQRKTLQVRDSVKQAADIERKIQPIIDKCLLEMIKSAEEVNPQADALVVVERYKSGFDHPGDIVFWNLEDGKSVDNGTLHNHYPPIRSGSVRTVSQLEKKQRKTLIGIFPGTKGKELVRDDFSDQPPQQRKRKVLEHIKQLNAYIRQESNTRDALMKMKGVYEANPSMGDPNSVNGQLQENAVKLDNLRGELARLQVCLEETEQQLQGHSQPRGPSQVSLSSNSHQATRGSADSLVPSPSPSQSSIKQATISNSHHSHSPAVATTGLDDGEQDFYEAAPGEEEIVGTCLALYDFEAQSEGALSFEEGEVLLILEADQGDGWTHARRRSNNDEGFVPTSYVKVTIYPTSNTNHNR</sequence>
<organism evidence="17 18">
    <name type="scientific">Ramazzottius varieornatus</name>
    <name type="common">Water bear</name>
    <name type="synonym">Tardigrade</name>
    <dbReference type="NCBI Taxonomy" id="947166"/>
    <lineage>
        <taxon>Eukaryota</taxon>
        <taxon>Metazoa</taxon>
        <taxon>Ecdysozoa</taxon>
        <taxon>Tardigrada</taxon>
        <taxon>Eutardigrada</taxon>
        <taxon>Parachela</taxon>
        <taxon>Hypsibioidea</taxon>
        <taxon>Ramazzottiidae</taxon>
        <taxon>Ramazzottius</taxon>
    </lineage>
</organism>
<feature type="region of interest" description="Disordered" evidence="13">
    <location>
        <begin position="421"/>
        <end position="485"/>
    </location>
</feature>
<keyword evidence="18" id="KW-1185">Reference proteome</keyword>
<feature type="coiled-coil region" evidence="12">
    <location>
        <begin position="44"/>
        <end position="153"/>
    </location>
</feature>
<dbReference type="Pfam" id="PF25610">
    <property type="entry name" value="HR1_TOCA"/>
    <property type="match status" value="1"/>
</dbReference>
<dbReference type="GO" id="GO:0006897">
    <property type="term" value="P:endocytosis"/>
    <property type="evidence" value="ECO:0007669"/>
    <property type="project" value="UniProtKB-KW"/>
</dbReference>
<dbReference type="SUPFAM" id="SSF103657">
    <property type="entry name" value="BAR/IMD domain-like"/>
    <property type="match status" value="1"/>
</dbReference>
<evidence type="ECO:0000256" key="10">
    <source>
        <dbReference type="PROSITE-ProRule" id="PRU00192"/>
    </source>
</evidence>
<dbReference type="EMBL" id="BDGG01000006">
    <property type="protein sequence ID" value="GAV00141.1"/>
    <property type="molecule type" value="Genomic_DNA"/>
</dbReference>
<keyword evidence="5" id="KW-1003">Cell membrane</keyword>
<keyword evidence="9" id="KW-0472">Membrane</keyword>
<dbReference type="PROSITE" id="PS50002">
    <property type="entry name" value="SH3"/>
    <property type="match status" value="1"/>
</dbReference>
<dbReference type="InterPro" id="IPR011072">
    <property type="entry name" value="HR1_rho-bd"/>
</dbReference>
<evidence type="ECO:0000256" key="2">
    <source>
        <dbReference type="ARBA" id="ARBA00004496"/>
    </source>
</evidence>
<feature type="domain" description="SH3" evidence="14">
    <location>
        <begin position="501"/>
        <end position="563"/>
    </location>
</feature>
<dbReference type="Gene3D" id="2.30.30.40">
    <property type="entry name" value="SH3 Domains"/>
    <property type="match status" value="1"/>
</dbReference>
<dbReference type="FunFam" id="2.30.30.40:FF:000203">
    <property type="entry name" value="Cdc42-interacting protein 4, isoform F"/>
    <property type="match status" value="1"/>
</dbReference>
<gene>
    <name evidence="17" type="primary">RvY_11031-1</name>
    <name evidence="17" type="synonym">RvY_11031.1</name>
    <name evidence="17" type="ORF">RvY_11031</name>
</gene>
<dbReference type="PROSITE" id="PS51741">
    <property type="entry name" value="F_BAR"/>
    <property type="match status" value="1"/>
</dbReference>
<evidence type="ECO:0000259" key="16">
    <source>
        <dbReference type="PROSITE" id="PS51860"/>
    </source>
</evidence>
<evidence type="ECO:0000256" key="6">
    <source>
        <dbReference type="ARBA" id="ARBA00022490"/>
    </source>
</evidence>
<dbReference type="Gene3D" id="1.20.1270.60">
    <property type="entry name" value="Arfaptin homology (AH) domain/BAR domain"/>
    <property type="match status" value="1"/>
</dbReference>
<dbReference type="OrthoDB" id="8783038at2759"/>
<comment type="subcellular location">
    <subcellularLocation>
        <location evidence="1">Cell membrane</location>
    </subcellularLocation>
    <subcellularLocation>
        <location evidence="2">Cytoplasm</location>
    </subcellularLocation>
</comment>
<dbReference type="Pfam" id="PF00611">
    <property type="entry name" value="FCH"/>
    <property type="match status" value="1"/>
</dbReference>
<evidence type="ECO:0000259" key="14">
    <source>
        <dbReference type="PROSITE" id="PS50002"/>
    </source>
</evidence>
<proteinExistence type="inferred from homology"/>
<dbReference type="GO" id="GO:0005737">
    <property type="term" value="C:cytoplasm"/>
    <property type="evidence" value="ECO:0007669"/>
    <property type="project" value="UniProtKB-SubCell"/>
</dbReference>
<evidence type="ECO:0000256" key="5">
    <source>
        <dbReference type="ARBA" id="ARBA00022475"/>
    </source>
</evidence>
<dbReference type="PRINTS" id="PR00452">
    <property type="entry name" value="SH3DOMAIN"/>
</dbReference>
<dbReference type="InterPro" id="IPR027267">
    <property type="entry name" value="AH/BAR_dom_sf"/>
</dbReference>
<dbReference type="InterPro" id="IPR031160">
    <property type="entry name" value="F_BAR_dom"/>
</dbReference>
<dbReference type="InterPro" id="IPR001060">
    <property type="entry name" value="FCH_dom"/>
</dbReference>
<dbReference type="AlphaFoldDB" id="A0A1D1VGU3"/>
<dbReference type="Gene3D" id="6.10.140.470">
    <property type="match status" value="1"/>
</dbReference>
<evidence type="ECO:0000256" key="12">
    <source>
        <dbReference type="SAM" id="Coils"/>
    </source>
</evidence>
<feature type="compositionally biased region" description="Polar residues" evidence="13">
    <location>
        <begin position="422"/>
        <end position="449"/>
    </location>
</feature>
<evidence type="ECO:0000313" key="17">
    <source>
        <dbReference type="EMBL" id="GAV00141.1"/>
    </source>
</evidence>
<comment type="caution">
    <text evidence="17">The sequence shown here is derived from an EMBL/GenBank/DDBJ whole genome shotgun (WGS) entry which is preliminary data.</text>
</comment>
<protein>
    <recommendedName>
        <fullName evidence="19">Formin-binding protein 1-like</fullName>
    </recommendedName>
</protein>
<accession>A0A1D1VGU3</accession>
<dbReference type="InterPro" id="IPR001452">
    <property type="entry name" value="SH3_domain"/>
</dbReference>
<dbReference type="CDD" id="cd11619">
    <property type="entry name" value="HR1_CIP4-like"/>
    <property type="match status" value="1"/>
</dbReference>
<evidence type="ECO:0000256" key="8">
    <source>
        <dbReference type="ARBA" id="ARBA00023054"/>
    </source>
</evidence>
<evidence type="ECO:0000256" key="9">
    <source>
        <dbReference type="ARBA" id="ARBA00023136"/>
    </source>
</evidence>
<dbReference type="Proteomes" id="UP000186922">
    <property type="component" value="Unassembled WGS sequence"/>
</dbReference>
<dbReference type="SMART" id="SM00055">
    <property type="entry name" value="FCH"/>
    <property type="match status" value="1"/>
</dbReference>
<name>A0A1D1VGU3_RAMVA</name>
<keyword evidence="7" id="KW-0254">Endocytosis</keyword>
<evidence type="ECO:0000256" key="13">
    <source>
        <dbReference type="SAM" id="MobiDB-lite"/>
    </source>
</evidence>
<evidence type="ECO:0000259" key="15">
    <source>
        <dbReference type="PROSITE" id="PS51741"/>
    </source>
</evidence>
<evidence type="ECO:0000256" key="11">
    <source>
        <dbReference type="PROSITE-ProRule" id="PRU01077"/>
    </source>
</evidence>
<dbReference type="PANTHER" id="PTHR15735">
    <property type="entry name" value="FCH AND DOUBLE SH3 DOMAINS PROTEIN"/>
    <property type="match status" value="1"/>
</dbReference>
<dbReference type="SUPFAM" id="SSF50044">
    <property type="entry name" value="SH3-domain"/>
    <property type="match status" value="1"/>
</dbReference>
<dbReference type="SMART" id="SM00326">
    <property type="entry name" value="SH3"/>
    <property type="match status" value="1"/>
</dbReference>
<evidence type="ECO:0000256" key="3">
    <source>
        <dbReference type="ARBA" id="ARBA00009426"/>
    </source>
</evidence>
<evidence type="ECO:0000256" key="4">
    <source>
        <dbReference type="ARBA" id="ARBA00022443"/>
    </source>
</evidence>
<reference evidence="17 18" key="1">
    <citation type="journal article" date="2016" name="Nat. Commun.">
        <title>Extremotolerant tardigrade genome and improved radiotolerance of human cultured cells by tardigrade-unique protein.</title>
        <authorList>
            <person name="Hashimoto T."/>
            <person name="Horikawa D.D."/>
            <person name="Saito Y."/>
            <person name="Kuwahara H."/>
            <person name="Kozuka-Hata H."/>
            <person name="Shin-I T."/>
            <person name="Minakuchi Y."/>
            <person name="Ohishi K."/>
            <person name="Motoyama A."/>
            <person name="Aizu T."/>
            <person name="Enomoto A."/>
            <person name="Kondo K."/>
            <person name="Tanaka S."/>
            <person name="Hara Y."/>
            <person name="Koshikawa S."/>
            <person name="Sagara H."/>
            <person name="Miura T."/>
            <person name="Yokobori S."/>
            <person name="Miyagawa K."/>
            <person name="Suzuki Y."/>
            <person name="Kubo T."/>
            <person name="Oyama M."/>
            <person name="Kohara Y."/>
            <person name="Fujiyama A."/>
            <person name="Arakawa K."/>
            <person name="Katayama T."/>
            <person name="Toyoda A."/>
            <person name="Kunieda T."/>
        </authorList>
    </citation>
    <scope>NUCLEOTIDE SEQUENCE [LARGE SCALE GENOMIC DNA]</scope>
    <source>
        <strain evidence="17 18">YOKOZUNA-1</strain>
    </source>
</reference>
<keyword evidence="4 10" id="KW-0728">SH3 domain</keyword>
<dbReference type="CDD" id="cd11911">
    <property type="entry name" value="SH3_CIP4-like"/>
    <property type="match status" value="1"/>
</dbReference>
<evidence type="ECO:0000256" key="1">
    <source>
        <dbReference type="ARBA" id="ARBA00004236"/>
    </source>
</evidence>
<feature type="domain" description="F-BAR" evidence="15">
    <location>
        <begin position="2"/>
        <end position="263"/>
    </location>
</feature>
<dbReference type="InterPro" id="IPR057870">
    <property type="entry name" value="HR1_TOCA"/>
</dbReference>
<feature type="domain" description="REM-1" evidence="16">
    <location>
        <begin position="342"/>
        <end position="419"/>
    </location>
</feature>
<dbReference type="GO" id="GO:0007165">
    <property type="term" value="P:signal transduction"/>
    <property type="evidence" value="ECO:0007669"/>
    <property type="project" value="InterPro"/>
</dbReference>
<dbReference type="GO" id="GO:0005886">
    <property type="term" value="C:plasma membrane"/>
    <property type="evidence" value="ECO:0007669"/>
    <property type="project" value="UniProtKB-SubCell"/>
</dbReference>
<dbReference type="STRING" id="947166.A0A1D1VGU3"/>
<dbReference type="PANTHER" id="PTHR15735:SF12">
    <property type="entry name" value="CDC42-INTERACTING PROTEIN 4, ISOFORM B"/>
    <property type="match status" value="1"/>
</dbReference>
<evidence type="ECO:0000313" key="18">
    <source>
        <dbReference type="Proteomes" id="UP000186922"/>
    </source>
</evidence>
<dbReference type="PROSITE" id="PS51860">
    <property type="entry name" value="REM_1"/>
    <property type="match status" value="1"/>
</dbReference>
<evidence type="ECO:0008006" key="19">
    <source>
        <dbReference type="Google" id="ProtNLM"/>
    </source>
</evidence>
<dbReference type="InterPro" id="IPR036028">
    <property type="entry name" value="SH3-like_dom_sf"/>
</dbReference>
<comment type="similarity">
    <text evidence="3">Belongs to the FNBP1 family.</text>
</comment>
<keyword evidence="8 11" id="KW-0175">Coiled coil</keyword>